<comment type="similarity">
    <text evidence="2">Belongs to the major facilitator superfamily. Sugar transporter (TC 2.A.1.1) family.</text>
</comment>
<name>A0AAV0RDM9_9ROSI</name>
<evidence type="ECO:0000256" key="3">
    <source>
        <dbReference type="ARBA" id="ARBA00022448"/>
    </source>
</evidence>
<feature type="transmembrane region" description="Helical" evidence="7">
    <location>
        <begin position="311"/>
        <end position="330"/>
    </location>
</feature>
<proteinExistence type="inferred from homology"/>
<dbReference type="Proteomes" id="UP001154282">
    <property type="component" value="Unassembled WGS sequence"/>
</dbReference>
<comment type="caution">
    <text evidence="9">The sequence shown here is derived from an EMBL/GenBank/DDBJ whole genome shotgun (WGS) entry which is preliminary data.</text>
</comment>
<dbReference type="GO" id="GO:0022857">
    <property type="term" value="F:transmembrane transporter activity"/>
    <property type="evidence" value="ECO:0007669"/>
    <property type="project" value="InterPro"/>
</dbReference>
<reference evidence="9" key="1">
    <citation type="submission" date="2022-08" db="EMBL/GenBank/DDBJ databases">
        <authorList>
            <person name="Gutierrez-Valencia J."/>
        </authorList>
    </citation>
    <scope>NUCLEOTIDE SEQUENCE</scope>
</reference>
<evidence type="ECO:0000256" key="4">
    <source>
        <dbReference type="ARBA" id="ARBA00022692"/>
    </source>
</evidence>
<dbReference type="InterPro" id="IPR036259">
    <property type="entry name" value="MFS_trans_sf"/>
</dbReference>
<dbReference type="GO" id="GO:0016020">
    <property type="term" value="C:membrane"/>
    <property type="evidence" value="ECO:0007669"/>
    <property type="project" value="UniProtKB-SubCell"/>
</dbReference>
<dbReference type="InterPro" id="IPR005828">
    <property type="entry name" value="MFS_sugar_transport-like"/>
</dbReference>
<dbReference type="PROSITE" id="PS50850">
    <property type="entry name" value="MFS"/>
    <property type="match status" value="1"/>
</dbReference>
<evidence type="ECO:0000313" key="9">
    <source>
        <dbReference type="EMBL" id="CAI0555346.1"/>
    </source>
</evidence>
<evidence type="ECO:0000256" key="2">
    <source>
        <dbReference type="ARBA" id="ARBA00010992"/>
    </source>
</evidence>
<feature type="transmembrane region" description="Helical" evidence="7">
    <location>
        <begin position="342"/>
        <end position="367"/>
    </location>
</feature>
<dbReference type="SUPFAM" id="SSF103473">
    <property type="entry name" value="MFS general substrate transporter"/>
    <property type="match status" value="1"/>
</dbReference>
<comment type="subcellular location">
    <subcellularLocation>
        <location evidence="1">Membrane</location>
        <topology evidence="1">Multi-pass membrane protein</topology>
    </subcellularLocation>
</comment>
<feature type="transmembrane region" description="Helical" evidence="7">
    <location>
        <begin position="54"/>
        <end position="71"/>
    </location>
</feature>
<dbReference type="Gene3D" id="1.20.1250.20">
    <property type="entry name" value="MFS general substrate transporter like domains"/>
    <property type="match status" value="1"/>
</dbReference>
<sequence length="450" mass="48763">DLVAIPHGLKLIDKTIETKDSELRGFESRYGLLMLVGALLAGLLINYGGRRWPFAFGIVVYTVGSAVVSFGSRMATYRVGRSFMTIGTAIGVVIGPIYIAEVAPARVRGFLGSFPQLLFCVGRVCGYAAQYAIRQHSLHNRGGRVMTGIPCVVSLITLVIMGVSRFRESPAYLPIEGLLEESRSIMEDDMGCPRQEADERIEQLKKVANISPNINHNTDHYNRKKGGIDGMWSRLFNGPTLLILFLLHILYQLSGEFLVLTYARPILIRLGGLYSEEWYIRGAATLTGARIMGSLVLMLAVDWLGRRKMMLTSTVITMLAAVVLGVVGIGNQHGCISDGVAFHWLAWGAVAFEAGLSVGFGGILWMYGPESIGLPSRGLAVTGAVLCGLVVGKLINVGSLSIYGRTLPRAGGAMLISAGFMFVAVVLTFLFMKDTSKKPLRDHEPSSESA</sequence>
<dbReference type="EMBL" id="CAMGYJ010000010">
    <property type="protein sequence ID" value="CAI0555346.1"/>
    <property type="molecule type" value="Genomic_DNA"/>
</dbReference>
<evidence type="ECO:0000256" key="1">
    <source>
        <dbReference type="ARBA" id="ARBA00004141"/>
    </source>
</evidence>
<dbReference type="Pfam" id="PF00083">
    <property type="entry name" value="Sugar_tr"/>
    <property type="match status" value="1"/>
</dbReference>
<feature type="transmembrane region" description="Helical" evidence="7">
    <location>
        <begin position="83"/>
        <end position="100"/>
    </location>
</feature>
<evidence type="ECO:0000256" key="6">
    <source>
        <dbReference type="ARBA" id="ARBA00023136"/>
    </source>
</evidence>
<feature type="transmembrane region" description="Helical" evidence="7">
    <location>
        <begin position="30"/>
        <end position="48"/>
    </location>
</feature>
<feature type="non-terminal residue" evidence="9">
    <location>
        <position position="1"/>
    </location>
</feature>
<gene>
    <name evidence="9" type="ORF">LITE_LOCUS47569</name>
</gene>
<feature type="domain" description="Major facilitator superfamily (MFS) profile" evidence="8">
    <location>
        <begin position="1"/>
        <end position="436"/>
    </location>
</feature>
<evidence type="ECO:0000313" key="10">
    <source>
        <dbReference type="Proteomes" id="UP001154282"/>
    </source>
</evidence>
<evidence type="ECO:0000256" key="5">
    <source>
        <dbReference type="ARBA" id="ARBA00022989"/>
    </source>
</evidence>
<protein>
    <recommendedName>
        <fullName evidence="8">Major facilitator superfamily (MFS) profile domain-containing protein</fullName>
    </recommendedName>
</protein>
<accession>A0AAV0RDM9</accession>
<dbReference type="InterPro" id="IPR005829">
    <property type="entry name" value="Sugar_transporter_CS"/>
</dbReference>
<dbReference type="InterPro" id="IPR020846">
    <property type="entry name" value="MFS_dom"/>
</dbReference>
<feature type="transmembrane region" description="Helical" evidence="7">
    <location>
        <begin position="379"/>
        <end position="404"/>
    </location>
</feature>
<evidence type="ECO:0000259" key="8">
    <source>
        <dbReference type="PROSITE" id="PS50850"/>
    </source>
</evidence>
<dbReference type="AlphaFoldDB" id="A0AAV0RDM9"/>
<evidence type="ECO:0000256" key="7">
    <source>
        <dbReference type="SAM" id="Phobius"/>
    </source>
</evidence>
<keyword evidence="10" id="KW-1185">Reference proteome</keyword>
<feature type="transmembrane region" description="Helical" evidence="7">
    <location>
        <begin position="410"/>
        <end position="431"/>
    </location>
</feature>
<keyword evidence="3" id="KW-0813">Transport</keyword>
<dbReference type="PANTHER" id="PTHR48020">
    <property type="entry name" value="PROTON MYO-INOSITOL COTRANSPORTER"/>
    <property type="match status" value="1"/>
</dbReference>
<keyword evidence="5 7" id="KW-1133">Transmembrane helix</keyword>
<feature type="transmembrane region" description="Helical" evidence="7">
    <location>
        <begin position="241"/>
        <end position="263"/>
    </location>
</feature>
<dbReference type="PANTHER" id="PTHR48020:SF12">
    <property type="entry name" value="PROTON MYO-INOSITOL COTRANSPORTER"/>
    <property type="match status" value="1"/>
</dbReference>
<dbReference type="PROSITE" id="PS00216">
    <property type="entry name" value="SUGAR_TRANSPORT_1"/>
    <property type="match status" value="1"/>
</dbReference>
<dbReference type="InterPro" id="IPR050814">
    <property type="entry name" value="Myo-inositol_Transporter"/>
</dbReference>
<keyword evidence="4 7" id="KW-0812">Transmembrane</keyword>
<organism evidence="9 10">
    <name type="scientific">Linum tenue</name>
    <dbReference type="NCBI Taxonomy" id="586396"/>
    <lineage>
        <taxon>Eukaryota</taxon>
        <taxon>Viridiplantae</taxon>
        <taxon>Streptophyta</taxon>
        <taxon>Embryophyta</taxon>
        <taxon>Tracheophyta</taxon>
        <taxon>Spermatophyta</taxon>
        <taxon>Magnoliopsida</taxon>
        <taxon>eudicotyledons</taxon>
        <taxon>Gunneridae</taxon>
        <taxon>Pentapetalae</taxon>
        <taxon>rosids</taxon>
        <taxon>fabids</taxon>
        <taxon>Malpighiales</taxon>
        <taxon>Linaceae</taxon>
        <taxon>Linum</taxon>
    </lineage>
</organism>
<feature type="transmembrane region" description="Helical" evidence="7">
    <location>
        <begin position="145"/>
        <end position="163"/>
    </location>
</feature>
<keyword evidence="6 7" id="KW-0472">Membrane</keyword>